<feature type="transmembrane region" description="Helical" evidence="1">
    <location>
        <begin position="12"/>
        <end position="33"/>
    </location>
</feature>
<dbReference type="Proteomes" id="UP000028542">
    <property type="component" value="Unassembled WGS sequence"/>
</dbReference>
<keyword evidence="1" id="KW-0472">Membrane</keyword>
<protein>
    <submittedName>
        <fullName evidence="2">Membrane protein</fullName>
    </submittedName>
</protein>
<keyword evidence="3" id="KW-1185">Reference proteome</keyword>
<dbReference type="EMBL" id="JPMD01000028">
    <property type="protein sequence ID" value="KEZ85883.1"/>
    <property type="molecule type" value="Genomic_DNA"/>
</dbReference>
<organism evidence="2 3">
    <name type="scientific">Clostridium sulfidigenes</name>
    <dbReference type="NCBI Taxonomy" id="318464"/>
    <lineage>
        <taxon>Bacteria</taxon>
        <taxon>Bacillati</taxon>
        <taxon>Bacillota</taxon>
        <taxon>Clostridia</taxon>
        <taxon>Eubacteriales</taxon>
        <taxon>Clostridiaceae</taxon>
        <taxon>Clostridium</taxon>
    </lineage>
</organism>
<evidence type="ECO:0000313" key="3">
    <source>
        <dbReference type="Proteomes" id="UP000028542"/>
    </source>
</evidence>
<dbReference type="AlphaFoldDB" id="A0A084JA99"/>
<keyword evidence="1" id="KW-1133">Transmembrane helix</keyword>
<evidence type="ECO:0000256" key="1">
    <source>
        <dbReference type="SAM" id="Phobius"/>
    </source>
</evidence>
<feature type="transmembrane region" description="Helical" evidence="1">
    <location>
        <begin position="45"/>
        <end position="72"/>
    </location>
</feature>
<feature type="transmembrane region" description="Helical" evidence="1">
    <location>
        <begin position="104"/>
        <end position="123"/>
    </location>
</feature>
<dbReference type="STRING" id="318464.IO99_12155"/>
<dbReference type="Gene3D" id="1.10.1760.20">
    <property type="match status" value="1"/>
</dbReference>
<name>A0A084JA99_9CLOT</name>
<sequence length="180" mass="19211">MKTNLKKMVISSLLIAMSIIIPVIFGPFLRVYIPPFSATLASHVPMFIAMFLGPFEAVVVGIGSVVGFLFAIGDPIVAMRASSHIVVGYIGAKMIMKKMSYGKVVAFTAPIHGIFEGLVVLIFTGNIVLSIVVTGIGTIIHHVVDGLISLPIIRIIQKGLGINLSTIGEKKKEEPEDVAV</sequence>
<accession>A0A084JA99</accession>
<gene>
    <name evidence="2" type="ORF">IO99_12155</name>
</gene>
<dbReference type="eggNOG" id="ENOG5030PZZ">
    <property type="taxonomic scope" value="Bacteria"/>
</dbReference>
<evidence type="ECO:0000313" key="2">
    <source>
        <dbReference type="EMBL" id="KEZ85883.1"/>
    </source>
</evidence>
<keyword evidence="1" id="KW-0812">Transmembrane</keyword>
<reference evidence="2 3" key="1">
    <citation type="submission" date="2014-07" db="EMBL/GenBank/DDBJ databases">
        <title>Draft genome of Clostridium sulfidigenes 113A isolated from sediments associated with methane hydrate from Krishna Godavari basin.</title>
        <authorList>
            <person name="Honkalas V.S."/>
            <person name="Dabir A.P."/>
            <person name="Arora P."/>
            <person name="Dhakephalkar P.K."/>
        </authorList>
    </citation>
    <scope>NUCLEOTIDE SEQUENCE [LARGE SCALE GENOMIC DNA]</scope>
    <source>
        <strain evidence="2 3">113A</strain>
    </source>
</reference>
<comment type="caution">
    <text evidence="2">The sequence shown here is derived from an EMBL/GenBank/DDBJ whole genome shotgun (WGS) entry which is preliminary data.</text>
</comment>
<proteinExistence type="predicted"/>
<dbReference type="RefSeq" id="WP_035133589.1">
    <property type="nucleotide sequence ID" value="NZ_JPMD01000028.1"/>
</dbReference>
<feature type="transmembrane region" description="Helical" evidence="1">
    <location>
        <begin position="129"/>
        <end position="153"/>
    </location>
</feature>